<evidence type="ECO:0000313" key="2">
    <source>
        <dbReference type="Proteomes" id="UP001370758"/>
    </source>
</evidence>
<comment type="caution">
    <text evidence="1">The sequence shown here is derived from an EMBL/GenBank/DDBJ whole genome shotgun (WGS) entry which is preliminary data.</text>
</comment>
<accession>A0AAV9VTY7</accession>
<dbReference type="AlphaFoldDB" id="A0AAV9VTY7"/>
<organism evidence="1 2">
    <name type="scientific">Arthrobotrys musiformis</name>
    <dbReference type="NCBI Taxonomy" id="47236"/>
    <lineage>
        <taxon>Eukaryota</taxon>
        <taxon>Fungi</taxon>
        <taxon>Dikarya</taxon>
        <taxon>Ascomycota</taxon>
        <taxon>Pezizomycotina</taxon>
        <taxon>Orbiliomycetes</taxon>
        <taxon>Orbiliales</taxon>
        <taxon>Orbiliaceae</taxon>
        <taxon>Arthrobotrys</taxon>
    </lineage>
</organism>
<sequence>MVHWPVLDQITMAQAVMRAILDYIQERDLSYIPTGQAVVFAQGSTEIAVPSLNTTRHFRDKMILRGHQEGVAEWTEIIEYMKKNRCLQEDATFEVLPRYHKRYVGRVNLDGDCPGGEVHALKVFLRLSTPDVQETSKQDGDKRHEAIAEEGYGVASKKGLGSRIKESQVYRPSLYTLLNLASPLQVPQATLCEFEEGLGKKRIIADTALSWLECPGVSIAVVLCKQQESVWATVVRKDGSFFDRQSIWPPPVPGEREDLVVPFTRHCMNYDEGKFIDSQRSQPGGVDEERETYTLPEAEYHFNLTDLEMFVPMLYSELVAARDVF</sequence>
<keyword evidence="2" id="KW-1185">Reference proteome</keyword>
<gene>
    <name evidence="1" type="ORF">TWF481_002876</name>
</gene>
<evidence type="ECO:0000313" key="1">
    <source>
        <dbReference type="EMBL" id="KAK6495831.1"/>
    </source>
</evidence>
<dbReference type="EMBL" id="JAVHJL010000012">
    <property type="protein sequence ID" value="KAK6495831.1"/>
    <property type="molecule type" value="Genomic_DNA"/>
</dbReference>
<reference evidence="1 2" key="1">
    <citation type="submission" date="2023-08" db="EMBL/GenBank/DDBJ databases">
        <authorList>
            <person name="Palmer J.M."/>
        </authorList>
    </citation>
    <scope>NUCLEOTIDE SEQUENCE [LARGE SCALE GENOMIC DNA]</scope>
    <source>
        <strain evidence="1 2">TWF481</strain>
    </source>
</reference>
<protein>
    <submittedName>
        <fullName evidence="1">Uncharacterized protein</fullName>
    </submittedName>
</protein>
<proteinExistence type="predicted"/>
<dbReference type="Proteomes" id="UP001370758">
    <property type="component" value="Unassembled WGS sequence"/>
</dbReference>
<name>A0AAV9VTY7_9PEZI</name>